<evidence type="ECO:0000313" key="2">
    <source>
        <dbReference type="Proteomes" id="UP000625711"/>
    </source>
</evidence>
<dbReference type="EMBL" id="JAACXV010014434">
    <property type="protein sequence ID" value="KAF7267334.1"/>
    <property type="molecule type" value="Genomic_DNA"/>
</dbReference>
<organism evidence="1 2">
    <name type="scientific">Rhynchophorus ferrugineus</name>
    <name type="common">Red palm weevil</name>
    <name type="synonym">Curculio ferrugineus</name>
    <dbReference type="NCBI Taxonomy" id="354439"/>
    <lineage>
        <taxon>Eukaryota</taxon>
        <taxon>Metazoa</taxon>
        <taxon>Ecdysozoa</taxon>
        <taxon>Arthropoda</taxon>
        <taxon>Hexapoda</taxon>
        <taxon>Insecta</taxon>
        <taxon>Pterygota</taxon>
        <taxon>Neoptera</taxon>
        <taxon>Endopterygota</taxon>
        <taxon>Coleoptera</taxon>
        <taxon>Polyphaga</taxon>
        <taxon>Cucujiformia</taxon>
        <taxon>Curculionidae</taxon>
        <taxon>Dryophthorinae</taxon>
        <taxon>Rhynchophorus</taxon>
    </lineage>
</organism>
<evidence type="ECO:0000313" key="1">
    <source>
        <dbReference type="EMBL" id="KAF7267334.1"/>
    </source>
</evidence>
<comment type="caution">
    <text evidence="1">The sequence shown here is derived from an EMBL/GenBank/DDBJ whole genome shotgun (WGS) entry which is preliminary data.</text>
</comment>
<name>A0A834HUE5_RHYFE</name>
<dbReference type="AlphaFoldDB" id="A0A834HUE5"/>
<protein>
    <submittedName>
        <fullName evidence="1">Uncharacterized protein</fullName>
    </submittedName>
</protein>
<reference evidence="1" key="1">
    <citation type="submission" date="2020-08" db="EMBL/GenBank/DDBJ databases">
        <title>Genome sequencing and assembly of the red palm weevil Rhynchophorus ferrugineus.</title>
        <authorList>
            <person name="Dias G.B."/>
            <person name="Bergman C.M."/>
            <person name="Manee M."/>
        </authorList>
    </citation>
    <scope>NUCLEOTIDE SEQUENCE</scope>
    <source>
        <strain evidence="1">AA-2017</strain>
        <tissue evidence="1">Whole larva</tissue>
    </source>
</reference>
<accession>A0A834HUE5</accession>
<keyword evidence="2" id="KW-1185">Reference proteome</keyword>
<gene>
    <name evidence="1" type="ORF">GWI33_019407</name>
</gene>
<sequence length="107" mass="12049">MAESDGERDDQLMTPRYGMSHMLPACVDQARLVFDEVSPDKRIMCEILSRFVYKSRDAAAKPTDSISSIQIFGIDSLGKTAGQLINARGKNRPVKFGNHRRFFPVDK</sequence>
<dbReference type="Proteomes" id="UP000625711">
    <property type="component" value="Unassembled WGS sequence"/>
</dbReference>
<proteinExistence type="predicted"/>